<proteinExistence type="predicted"/>
<comment type="caution">
    <text evidence="2">The sequence shown here is derived from an EMBL/GenBank/DDBJ whole genome shotgun (WGS) entry which is preliminary data.</text>
</comment>
<protein>
    <recommendedName>
        <fullName evidence="4">DUF4352 domain-containing protein</fullName>
    </recommendedName>
</protein>
<feature type="transmembrane region" description="Helical" evidence="1">
    <location>
        <begin position="184"/>
        <end position="204"/>
    </location>
</feature>
<dbReference type="EMBL" id="BONY01000021">
    <property type="protein sequence ID" value="GIH05787.1"/>
    <property type="molecule type" value="Genomic_DNA"/>
</dbReference>
<organism evidence="2 3">
    <name type="scientific">Rhizocola hellebori</name>
    <dbReference type="NCBI Taxonomy" id="1392758"/>
    <lineage>
        <taxon>Bacteria</taxon>
        <taxon>Bacillati</taxon>
        <taxon>Actinomycetota</taxon>
        <taxon>Actinomycetes</taxon>
        <taxon>Micromonosporales</taxon>
        <taxon>Micromonosporaceae</taxon>
        <taxon>Rhizocola</taxon>
    </lineage>
</organism>
<accession>A0A8J3VH23</accession>
<evidence type="ECO:0008006" key="4">
    <source>
        <dbReference type="Google" id="ProtNLM"/>
    </source>
</evidence>
<keyword evidence="3" id="KW-1185">Reference proteome</keyword>
<evidence type="ECO:0000256" key="1">
    <source>
        <dbReference type="SAM" id="Phobius"/>
    </source>
</evidence>
<dbReference type="AlphaFoldDB" id="A0A8J3VH23"/>
<evidence type="ECO:0000313" key="3">
    <source>
        <dbReference type="Proteomes" id="UP000612899"/>
    </source>
</evidence>
<reference evidence="2" key="1">
    <citation type="submission" date="2021-01" db="EMBL/GenBank/DDBJ databases">
        <title>Whole genome shotgun sequence of Rhizocola hellebori NBRC 109834.</title>
        <authorList>
            <person name="Komaki H."/>
            <person name="Tamura T."/>
        </authorList>
    </citation>
    <scope>NUCLEOTIDE SEQUENCE</scope>
    <source>
        <strain evidence="2">NBRC 109834</strain>
    </source>
</reference>
<evidence type="ECO:0000313" key="2">
    <source>
        <dbReference type="EMBL" id="GIH05787.1"/>
    </source>
</evidence>
<gene>
    <name evidence="2" type="ORF">Rhe02_38540</name>
</gene>
<feature type="transmembrane region" description="Helical" evidence="1">
    <location>
        <begin position="142"/>
        <end position="163"/>
    </location>
</feature>
<keyword evidence="1" id="KW-1133">Transmembrane helix</keyword>
<name>A0A8J3VH23_9ACTN</name>
<keyword evidence="1" id="KW-0472">Membrane</keyword>
<sequence length="351" mass="37203">MATLAGGILLAQPASANPEQPAPPISIEVNALTRTASGTGYVVTVHNNLEVAQQVEVIQRFVQTPSAATASDAGQLQPEGITWLVEVPPQQPRAISSDVTFNGSFTTRSTACIRDVTTKRTLDCATGDLAVGATEAGAGTNWIPLALLVIAVGLGAGGVLWILRRRSRWVPALKSFVGEHRDVVVGWVAAFAVVVISASAFLYLTGRARSAVDLQDQPGQAMGWSGQQTALTLGLPASSDKVEFTLYHWACQQLDAGPQCLATVAFRNTSKTPQQWVPRLQRLQYADGDWIGADPVLSFVANGSSDLFAAPVAAGERRVATLVYQPAKDKALSRLELRDGAFSRGVAFRIG</sequence>
<dbReference type="Proteomes" id="UP000612899">
    <property type="component" value="Unassembled WGS sequence"/>
</dbReference>
<keyword evidence="1" id="KW-0812">Transmembrane</keyword>